<dbReference type="EMBL" id="MLAK01000412">
    <property type="protein sequence ID" value="OHT14219.1"/>
    <property type="molecule type" value="Genomic_DNA"/>
</dbReference>
<gene>
    <name evidence="1" type="ORF">TRFO_15520</name>
</gene>
<dbReference type="OrthoDB" id="10595001at2759"/>
<organism evidence="1 2">
    <name type="scientific">Tritrichomonas foetus</name>
    <dbReference type="NCBI Taxonomy" id="1144522"/>
    <lineage>
        <taxon>Eukaryota</taxon>
        <taxon>Metamonada</taxon>
        <taxon>Parabasalia</taxon>
        <taxon>Tritrichomonadida</taxon>
        <taxon>Tritrichomonadidae</taxon>
        <taxon>Tritrichomonas</taxon>
    </lineage>
</organism>
<name>A0A1J4KSI2_9EUKA</name>
<protein>
    <submittedName>
        <fullName evidence="1">Uncharacterized protein</fullName>
    </submittedName>
</protein>
<dbReference type="Proteomes" id="UP000179807">
    <property type="component" value="Unassembled WGS sequence"/>
</dbReference>
<sequence>MRSRLLCNIISQKFQYFISFKKFINCTQNIYLTYACSENCKECCKEMNQAPDVFNIIEKNDALLEDCGKVIQKFEDWNAYLRSLHEQNSHLYLREIRIHEPPPNSIDSRFRRKPIDPLPITLEQLDYDLKYENVPFPPADVIKEHSARTVRYYRRVQERTKPDPDIEVNRIRIKGPGSCSARVNEIPNSVSRAPRHFSDKYEKKRNIKLRQRSFRTAQSARGDKPIKIPKDLRKMEYKHRAKSGHFPACNAISDHQETKLKIEKLEQQFQDTMQRAVIHIKKLNRKMERTYASQSYDSLYKY</sequence>
<evidence type="ECO:0000313" key="2">
    <source>
        <dbReference type="Proteomes" id="UP000179807"/>
    </source>
</evidence>
<dbReference type="GeneID" id="94833137"/>
<keyword evidence="2" id="KW-1185">Reference proteome</keyword>
<reference evidence="1" key="1">
    <citation type="submission" date="2016-10" db="EMBL/GenBank/DDBJ databases">
        <authorList>
            <person name="Benchimol M."/>
            <person name="Almeida L.G."/>
            <person name="Vasconcelos A.T."/>
            <person name="Perreira-Neves A."/>
            <person name="Rosa I.A."/>
            <person name="Tasca T."/>
            <person name="Bogo M.R."/>
            <person name="de Souza W."/>
        </authorList>
    </citation>
    <scope>NUCLEOTIDE SEQUENCE [LARGE SCALE GENOMIC DNA]</scope>
    <source>
        <strain evidence="1">K</strain>
    </source>
</reference>
<proteinExistence type="predicted"/>
<evidence type="ECO:0000313" key="1">
    <source>
        <dbReference type="EMBL" id="OHT14219.1"/>
    </source>
</evidence>
<dbReference type="RefSeq" id="XP_068367355.1">
    <property type="nucleotide sequence ID" value="XM_068498433.1"/>
</dbReference>
<dbReference type="VEuPathDB" id="TrichDB:TRFO_15520"/>
<comment type="caution">
    <text evidence="1">The sequence shown here is derived from an EMBL/GenBank/DDBJ whole genome shotgun (WGS) entry which is preliminary data.</text>
</comment>
<dbReference type="AlphaFoldDB" id="A0A1J4KSI2"/>
<accession>A0A1J4KSI2</accession>